<dbReference type="InterPro" id="IPR036034">
    <property type="entry name" value="PDZ_sf"/>
</dbReference>
<gene>
    <name evidence="7" type="primary">nherf2</name>
</gene>
<dbReference type="RefSeq" id="XP_008278532.1">
    <property type="nucleotide sequence ID" value="XM_008280310.1"/>
</dbReference>
<accession>A0A9Y4MWU6</accession>
<dbReference type="CDD" id="cd06768">
    <property type="entry name" value="PDZ_NHERF-like"/>
    <property type="match status" value="2"/>
</dbReference>
<feature type="domain" description="PDZ" evidence="5">
    <location>
        <begin position="190"/>
        <end position="270"/>
    </location>
</feature>
<feature type="region of interest" description="Disordered" evidence="4">
    <location>
        <begin position="108"/>
        <end position="186"/>
    </location>
</feature>
<dbReference type="CTD" id="9351"/>
<evidence type="ECO:0000256" key="1">
    <source>
        <dbReference type="ARBA" id="ARBA00004184"/>
    </source>
</evidence>
<feature type="compositionally biased region" description="Polar residues" evidence="4">
    <location>
        <begin position="322"/>
        <end position="338"/>
    </location>
</feature>
<feature type="compositionally biased region" description="Low complexity" evidence="4">
    <location>
        <begin position="339"/>
        <end position="360"/>
    </location>
</feature>
<dbReference type="InterPro" id="IPR051067">
    <property type="entry name" value="NHER"/>
</dbReference>
<keyword evidence="6" id="KW-1185">Reference proteome</keyword>
<dbReference type="SUPFAM" id="SSF50156">
    <property type="entry name" value="PDZ domain-like"/>
    <property type="match status" value="2"/>
</dbReference>
<feature type="compositionally biased region" description="Pro residues" evidence="4">
    <location>
        <begin position="115"/>
        <end position="125"/>
    </location>
</feature>
<dbReference type="InterPro" id="IPR015098">
    <property type="entry name" value="EBP50_C"/>
</dbReference>
<dbReference type="PIRSF" id="PIRSF037866">
    <property type="entry name" value="EBP50"/>
    <property type="match status" value="1"/>
</dbReference>
<evidence type="ECO:0000313" key="6">
    <source>
        <dbReference type="Proteomes" id="UP000694891"/>
    </source>
</evidence>
<dbReference type="GeneID" id="103356228"/>
<dbReference type="InterPro" id="IPR017300">
    <property type="entry name" value="NHERF-1/NHERF-2"/>
</dbReference>
<evidence type="ECO:0000256" key="2">
    <source>
        <dbReference type="ARBA" id="ARBA00022737"/>
    </source>
</evidence>
<dbReference type="Pfam" id="PF09007">
    <property type="entry name" value="EBP50_C"/>
    <property type="match status" value="1"/>
</dbReference>
<evidence type="ECO:0000256" key="4">
    <source>
        <dbReference type="SAM" id="MobiDB-lite"/>
    </source>
</evidence>
<proteinExistence type="predicted"/>
<keyword evidence="2" id="KW-0677">Repeat</keyword>
<dbReference type="InterPro" id="IPR001478">
    <property type="entry name" value="PDZ"/>
</dbReference>
<dbReference type="GO" id="GO:0005102">
    <property type="term" value="F:signaling receptor binding"/>
    <property type="evidence" value="ECO:0007669"/>
    <property type="project" value="TreeGrafter"/>
</dbReference>
<dbReference type="AlphaFoldDB" id="A0A9Y4MWU6"/>
<dbReference type="PANTHER" id="PTHR14191">
    <property type="entry name" value="PDZ DOMAIN CONTAINING PROTEIN"/>
    <property type="match status" value="1"/>
</dbReference>
<organism evidence="6 7">
    <name type="scientific">Stegastes partitus</name>
    <name type="common">bicolor damselfish</name>
    <dbReference type="NCBI Taxonomy" id="144197"/>
    <lineage>
        <taxon>Eukaryota</taxon>
        <taxon>Metazoa</taxon>
        <taxon>Chordata</taxon>
        <taxon>Craniata</taxon>
        <taxon>Vertebrata</taxon>
        <taxon>Euteleostomi</taxon>
        <taxon>Actinopterygii</taxon>
        <taxon>Neopterygii</taxon>
        <taxon>Teleostei</taxon>
        <taxon>Neoteleostei</taxon>
        <taxon>Acanthomorphata</taxon>
        <taxon>Ovalentaria</taxon>
        <taxon>Pomacentridae</taxon>
        <taxon>Stegastes</taxon>
    </lineage>
</organism>
<dbReference type="Proteomes" id="UP000694891">
    <property type="component" value="Unplaced"/>
</dbReference>
<dbReference type="GO" id="GO:0012505">
    <property type="term" value="C:endomembrane system"/>
    <property type="evidence" value="ECO:0007669"/>
    <property type="project" value="UniProtKB-SubCell"/>
</dbReference>
<evidence type="ECO:0000256" key="3">
    <source>
        <dbReference type="ARBA" id="ARBA00023136"/>
    </source>
</evidence>
<reference evidence="7" key="1">
    <citation type="submission" date="2025-08" db="UniProtKB">
        <authorList>
            <consortium name="RefSeq"/>
        </authorList>
    </citation>
    <scope>IDENTIFICATION</scope>
</reference>
<dbReference type="Pfam" id="PF00595">
    <property type="entry name" value="PDZ"/>
    <property type="match status" value="2"/>
</dbReference>
<comment type="subcellular location">
    <subcellularLocation>
        <location evidence="1">Endomembrane system</location>
        <topology evidence="1">Peripheral membrane protein</topology>
    </subcellularLocation>
</comment>
<evidence type="ECO:0000313" key="7">
    <source>
        <dbReference type="RefSeq" id="XP_008278532.1"/>
    </source>
</evidence>
<dbReference type="SMART" id="SM00228">
    <property type="entry name" value="PDZ"/>
    <property type="match status" value="2"/>
</dbReference>
<dbReference type="GO" id="GO:0043495">
    <property type="term" value="F:protein-membrane adaptor activity"/>
    <property type="evidence" value="ECO:0007669"/>
    <property type="project" value="TreeGrafter"/>
</dbReference>
<sequence>MESDLRPRLCFLTKGERGYGFHLHGERNKGGQFIRKVELGSSADLAGLRPGDRVVEVNGENVENETHHQVVNRIREVPHRTRLLVVDRETDDLLRSRGLACTEDLAMEMGTLSPRPSPRPTPSTSPIPRENSPLQPKPSHTHAFQFPTAESPTHMITQGKVKRSSVTSSTTTDAEVEPSPEPTGELLPRLCHLIKGEHGYGFNLHSNKTKGGQFVRAVDPDSAAESAGIRAGDRVVEVNGETTEGLRHSEVVALIRTGGGEVRLLVVDPETDELFQRLGITPTASHIKEIYVDEGAAESIPPTPSPTTELPTAGTPIINVTLTNSPITRSSPKPRTNGSSASQSSRSSTTQSEISSSDMSIQVPDEDERRASDPFTDSGLRLSPTAAEAKQKALAGRSKKRAPPMDWSKKQQIFSNF</sequence>
<evidence type="ECO:0000259" key="5">
    <source>
        <dbReference type="PROSITE" id="PS50106"/>
    </source>
</evidence>
<protein>
    <submittedName>
        <fullName evidence="7">Na(+)/H(+) exchange regulatory cofactor NHE-RF2</fullName>
    </submittedName>
</protein>
<name>A0A9Y4MWU6_9TELE</name>
<dbReference type="PROSITE" id="PS50106">
    <property type="entry name" value="PDZ"/>
    <property type="match status" value="2"/>
</dbReference>
<dbReference type="Gene3D" id="2.30.42.10">
    <property type="match status" value="2"/>
</dbReference>
<feature type="region of interest" description="Disordered" evidence="4">
    <location>
        <begin position="322"/>
        <end position="417"/>
    </location>
</feature>
<keyword evidence="3" id="KW-0472">Membrane</keyword>
<dbReference type="PANTHER" id="PTHR14191:SF4">
    <property type="entry name" value="NA(+)_H(+) EXCHANGE REGULATORY COFACTOR NHE-RF2"/>
    <property type="match status" value="1"/>
</dbReference>
<dbReference type="GO" id="GO:0072659">
    <property type="term" value="P:protein localization to plasma membrane"/>
    <property type="evidence" value="ECO:0007669"/>
    <property type="project" value="TreeGrafter"/>
</dbReference>
<dbReference type="GO" id="GO:0016324">
    <property type="term" value="C:apical plasma membrane"/>
    <property type="evidence" value="ECO:0007669"/>
    <property type="project" value="TreeGrafter"/>
</dbReference>
<feature type="domain" description="PDZ" evidence="5">
    <location>
        <begin position="9"/>
        <end position="89"/>
    </location>
</feature>